<dbReference type="InterPro" id="IPR052895">
    <property type="entry name" value="HetReg/Transcr_Mod"/>
</dbReference>
<dbReference type="PANTHER" id="PTHR24148">
    <property type="entry name" value="ANKYRIN REPEAT DOMAIN-CONTAINING PROTEIN 39 HOMOLOG-RELATED"/>
    <property type="match status" value="1"/>
</dbReference>
<dbReference type="InterPro" id="IPR010730">
    <property type="entry name" value="HET"/>
</dbReference>
<keyword evidence="3" id="KW-1185">Reference proteome</keyword>
<dbReference type="PANTHER" id="PTHR24148:SF73">
    <property type="entry name" value="HET DOMAIN PROTEIN (AFU_ORTHOLOGUE AFUA_8G01020)"/>
    <property type="match status" value="1"/>
</dbReference>
<comment type="caution">
    <text evidence="2">The sequence shown here is derived from an EMBL/GenBank/DDBJ whole genome shotgun (WGS) entry which is preliminary data.</text>
</comment>
<proteinExistence type="predicted"/>
<dbReference type="Proteomes" id="UP000319160">
    <property type="component" value="Unassembled WGS sequence"/>
</dbReference>
<reference evidence="3" key="1">
    <citation type="submission" date="2019-06" db="EMBL/GenBank/DDBJ databases">
        <title>Draft genome sequence of the griseofulvin-producing fungus Xylaria cubensis strain G536.</title>
        <authorList>
            <person name="Mead M.E."/>
            <person name="Raja H.A."/>
            <person name="Steenwyk J.L."/>
            <person name="Knowles S.L."/>
            <person name="Oberlies N.H."/>
            <person name="Rokas A."/>
        </authorList>
    </citation>
    <scope>NUCLEOTIDE SEQUENCE [LARGE SCALE GENOMIC DNA]</scope>
    <source>
        <strain evidence="3">G536</strain>
    </source>
</reference>
<dbReference type="Pfam" id="PF06985">
    <property type="entry name" value="HET"/>
    <property type="match status" value="1"/>
</dbReference>
<accession>A0A553I6S6</accession>
<evidence type="ECO:0000259" key="1">
    <source>
        <dbReference type="Pfam" id="PF06985"/>
    </source>
</evidence>
<dbReference type="EMBL" id="VFLP01000013">
    <property type="protein sequence ID" value="TRX95899.1"/>
    <property type="molecule type" value="Genomic_DNA"/>
</dbReference>
<protein>
    <recommendedName>
        <fullName evidence="1">Heterokaryon incompatibility domain-containing protein</fullName>
    </recommendedName>
</protein>
<dbReference type="STRING" id="2512241.A0A553I6S6"/>
<gene>
    <name evidence="2" type="ORF">FHL15_003041</name>
</gene>
<evidence type="ECO:0000313" key="2">
    <source>
        <dbReference type="EMBL" id="TRX95899.1"/>
    </source>
</evidence>
<organism evidence="2 3">
    <name type="scientific">Xylaria flabelliformis</name>
    <dbReference type="NCBI Taxonomy" id="2512241"/>
    <lineage>
        <taxon>Eukaryota</taxon>
        <taxon>Fungi</taxon>
        <taxon>Dikarya</taxon>
        <taxon>Ascomycota</taxon>
        <taxon>Pezizomycotina</taxon>
        <taxon>Sordariomycetes</taxon>
        <taxon>Xylariomycetidae</taxon>
        <taxon>Xylariales</taxon>
        <taxon>Xylariaceae</taxon>
        <taxon>Xylaria</taxon>
    </lineage>
</organism>
<name>A0A553I6S6_9PEZI</name>
<dbReference type="OrthoDB" id="2157530at2759"/>
<dbReference type="AlphaFoldDB" id="A0A553I6S6"/>
<evidence type="ECO:0000313" key="3">
    <source>
        <dbReference type="Proteomes" id="UP000319160"/>
    </source>
</evidence>
<feature type="domain" description="Heterokaryon incompatibility" evidence="1">
    <location>
        <begin position="45"/>
        <end position="215"/>
    </location>
</feature>
<sequence length="611" mass="69377">MRKYKYQSLDSSRLELRLIRILPGEADEELRGTIVHEYLTSNPNYVAISYAWNDDNLFSDPDNSRGPDRLVVDDISFIPIGKNISSSLRQVRLVDNETDNMWIDAVCIDQGNLSERSAEVLHMRKIYQMARSVQIWLGPEKNDSGLALKLINHFPFFACEGDHSQPKPGSFTWMRSTDMEQMEHDLDSNETRKMWLAVSCLFERAWWNRTWVAQEATIANDIVFMCGSATIDWWSIWMLLENLWAHSDWTTRVIPNGSTLLLTSAPARTILWMRQKQGTFDLLQALYHLRPFQVSDPKDKIYGVLGLASDSESIVPQPDYAASPTQINISLLRSMTAVRGDLDWLTLLHSYDGSKDKPSWLLDLGKRLSVVSMNTSRSMLGASKFGFKACGPTIPSLEIDACALTCSLQGILVDEIDGLGADYGHAFPPDTLIQPGSKANAYNTHREVYRAIWKTVVADQGFEGTIESWRAPSSVSQALNIGDWFFWNQHLQFGQRSIAEWVTRVDGNESDDKEEDLDRDLDYQFDRSFRSSVGGRRIFTTKHGYLGLADNSIQKGDRLYVFLGGRMPVILRALGDGFRFICECYTHGIMFGEAIEISRKERIPTESITIK</sequence>
<dbReference type="Pfam" id="PF26639">
    <property type="entry name" value="Het-6_barrel"/>
    <property type="match status" value="1"/>
</dbReference>